<dbReference type="PANTHER" id="PTHR24168">
    <property type="entry name" value="KN MOTIF AND ANKYRIN REPEAT DOMAIN-CONTAINING"/>
    <property type="match status" value="1"/>
</dbReference>
<dbReference type="Pfam" id="PF12075">
    <property type="entry name" value="KN_motif"/>
    <property type="match status" value="1"/>
</dbReference>
<dbReference type="EMBL" id="LIAE01007151">
    <property type="protein sequence ID" value="PAV81600.1"/>
    <property type="molecule type" value="Genomic_DNA"/>
</dbReference>
<proteinExistence type="predicted"/>
<evidence type="ECO:0000256" key="1">
    <source>
        <dbReference type="ARBA" id="ARBA00022737"/>
    </source>
</evidence>
<feature type="compositionally biased region" description="Acidic residues" evidence="3">
    <location>
        <begin position="771"/>
        <end position="781"/>
    </location>
</feature>
<feature type="region of interest" description="Disordered" evidence="3">
    <location>
        <begin position="555"/>
        <end position="575"/>
    </location>
</feature>
<protein>
    <submittedName>
        <fullName evidence="4">Uncharacterized protein</fullName>
    </submittedName>
</protein>
<dbReference type="GO" id="GO:0005737">
    <property type="term" value="C:cytoplasm"/>
    <property type="evidence" value="ECO:0007669"/>
    <property type="project" value="TreeGrafter"/>
</dbReference>
<dbReference type="Proteomes" id="UP000218231">
    <property type="component" value="Unassembled WGS sequence"/>
</dbReference>
<gene>
    <name evidence="4" type="ORF">WR25_03088</name>
</gene>
<dbReference type="InterPro" id="IPR021939">
    <property type="entry name" value="KN_motif"/>
</dbReference>
<feature type="region of interest" description="Disordered" evidence="3">
    <location>
        <begin position="736"/>
        <end position="755"/>
    </location>
</feature>
<sequence>MAKAPQTNPNHHSNSKSQKCRCCPYGYHIDLDFVHFAEDVNKGFATKKTPTLPRKKYNFQNGNGNGHVNGNGDRTLTSPLDDILGDSLENILSDFDECLLSDRDQAALGANGRNNRGNMKQSSSFELRDNRMQNGYLSDYTGYRTNNGVKNFNSNLEPLGITKPVRNSQAAGGNANSNGLNGLNNGRSTPTAYTALGRTISEIKAQTRNTDSPFPDRDCNSRQSNRGQIVIDPASRVGTPIDLGIPLTPANGSNGSTSYLHPNGHLSMPNTPIMSRFQRDSDRPNQLQLPPMPANGNGTSPSWRKTSSNGDSNNTEQFASLRRGREYALSDGEGMQHKVRYYSASPKMPRKLQPVAPLAESEFTYTQQDGHTKLSKSQGTSMSPREEPKKIDKVTRSIAVSTGPLPPAKPCTECPNLKKELEKLTIKNKPKVGEVGTITEPVVKVKSRTIGIETTKQTLTERGSDAWRSDIKHGDSQTDPPPSCSSVVVMAKPTALSIGMQTEEEEKEEEQPKQVVTTAEAGIGTDPIPVEEKKSPEMVSQEVMTTKKYYRNIESQTDRESTPIPNFAPPRRPIQVPLPKVTMCHSTQTDEPEFDKTQVFGKTAEKEKEEKAPEPCQECAKKKQVFTRHVGVGCCSIEDRICIGCDEHIDEVDENDAPGLGIEKPAKCEITRAAAVKKLLTSEQKQNFVRGNHISRSARFERRKDTDNLDYVEQQSKASSAPPTTPGESDALKSKVNLKKDPPMVVSQVPEPIPAKIPRPKIAKYVPPQNEDVETPDEAEEAADKLTPLRSEMRTMSSWPRGSPRVPYSSHHEESSSDSESDISEGSYETNEDANGNGDNGAGFEISTPLREALESFNSHLLQPGSVSAETADWALKYVQHEWLKTAARKSSRSDHVDIFVEQLKELGPAILKTVTNITDQNVIIKTKLMNHCVPFSGKHCSSLCCFSWEFRSRFIAIGLE</sequence>
<evidence type="ECO:0000313" key="5">
    <source>
        <dbReference type="Proteomes" id="UP000218231"/>
    </source>
</evidence>
<feature type="compositionally biased region" description="Polar residues" evidence="3">
    <location>
        <begin position="364"/>
        <end position="383"/>
    </location>
</feature>
<reference evidence="4 5" key="1">
    <citation type="journal article" date="2017" name="Curr. Biol.">
        <title>Genome architecture and evolution of a unichromosomal asexual nematode.</title>
        <authorList>
            <person name="Fradin H."/>
            <person name="Zegar C."/>
            <person name="Gutwein M."/>
            <person name="Lucas J."/>
            <person name="Kovtun M."/>
            <person name="Corcoran D."/>
            <person name="Baugh L.R."/>
            <person name="Kiontke K."/>
            <person name="Gunsalus K."/>
            <person name="Fitch D.H."/>
            <person name="Piano F."/>
        </authorList>
    </citation>
    <scope>NUCLEOTIDE SEQUENCE [LARGE SCALE GENOMIC DNA]</scope>
    <source>
        <strain evidence="4">PF1309</strain>
    </source>
</reference>
<feature type="compositionally biased region" description="Polar residues" evidence="3">
    <location>
        <begin position="713"/>
        <end position="722"/>
    </location>
</feature>
<dbReference type="AlphaFoldDB" id="A0A2A2L602"/>
<evidence type="ECO:0000256" key="3">
    <source>
        <dbReference type="SAM" id="MobiDB-lite"/>
    </source>
</evidence>
<feature type="region of interest" description="Disordered" evidence="3">
    <location>
        <begin position="760"/>
        <end position="845"/>
    </location>
</feature>
<dbReference type="PANTHER" id="PTHR24168:SF21">
    <property type="entry name" value="KANK, ISOFORM D"/>
    <property type="match status" value="1"/>
</dbReference>
<name>A0A2A2L602_9BILA</name>
<organism evidence="4 5">
    <name type="scientific">Diploscapter pachys</name>
    <dbReference type="NCBI Taxonomy" id="2018661"/>
    <lineage>
        <taxon>Eukaryota</taxon>
        <taxon>Metazoa</taxon>
        <taxon>Ecdysozoa</taxon>
        <taxon>Nematoda</taxon>
        <taxon>Chromadorea</taxon>
        <taxon>Rhabditida</taxon>
        <taxon>Rhabditina</taxon>
        <taxon>Rhabditomorpha</taxon>
        <taxon>Rhabditoidea</taxon>
        <taxon>Rhabditidae</taxon>
        <taxon>Diploscapter</taxon>
    </lineage>
</organism>
<dbReference type="InterPro" id="IPR047184">
    <property type="entry name" value="KANK1-4"/>
</dbReference>
<comment type="caution">
    <text evidence="4">The sequence shown here is derived from an EMBL/GenBank/DDBJ whole genome shotgun (WGS) entry which is preliminary data.</text>
</comment>
<dbReference type="OrthoDB" id="5406014at2759"/>
<feature type="region of interest" description="Disordered" evidence="3">
    <location>
        <begin position="254"/>
        <end position="320"/>
    </location>
</feature>
<dbReference type="STRING" id="2018661.A0A2A2L602"/>
<feature type="region of interest" description="Disordered" evidence="3">
    <location>
        <begin position="364"/>
        <end position="392"/>
    </location>
</feature>
<feature type="compositionally biased region" description="Low complexity" evidence="3">
    <location>
        <begin position="167"/>
        <end position="186"/>
    </location>
</feature>
<feature type="region of interest" description="Disordered" evidence="3">
    <location>
        <begin position="205"/>
        <end position="237"/>
    </location>
</feature>
<keyword evidence="5" id="KW-1185">Reference proteome</keyword>
<dbReference type="GO" id="GO:0005856">
    <property type="term" value="C:cytoskeleton"/>
    <property type="evidence" value="ECO:0007669"/>
    <property type="project" value="TreeGrafter"/>
</dbReference>
<dbReference type="GO" id="GO:0030837">
    <property type="term" value="P:negative regulation of actin filament polymerization"/>
    <property type="evidence" value="ECO:0007669"/>
    <property type="project" value="InterPro"/>
</dbReference>
<feature type="region of interest" description="Disordered" evidence="3">
    <location>
        <begin position="712"/>
        <end position="731"/>
    </location>
</feature>
<evidence type="ECO:0000313" key="4">
    <source>
        <dbReference type="EMBL" id="PAV81600.1"/>
    </source>
</evidence>
<keyword evidence="2" id="KW-0040">ANK repeat</keyword>
<evidence type="ECO:0000256" key="2">
    <source>
        <dbReference type="ARBA" id="ARBA00023043"/>
    </source>
</evidence>
<dbReference type="EMBL" id="LIAE01007151">
    <property type="protein sequence ID" value="PAV81599.1"/>
    <property type="molecule type" value="Genomic_DNA"/>
</dbReference>
<accession>A0A2A2L602</accession>
<feature type="region of interest" description="Disordered" evidence="3">
    <location>
        <begin position="164"/>
        <end position="191"/>
    </location>
</feature>
<keyword evidence="1" id="KW-0677">Repeat</keyword>
<feature type="compositionally biased region" description="Polar residues" evidence="3">
    <location>
        <begin position="296"/>
        <end position="318"/>
    </location>
</feature>
<feature type="compositionally biased region" description="Low complexity" evidence="3">
    <location>
        <begin position="824"/>
        <end position="837"/>
    </location>
</feature>
<dbReference type="EMBL" id="LIAE01007151">
    <property type="protein sequence ID" value="PAV81598.1"/>
    <property type="molecule type" value="Genomic_DNA"/>
</dbReference>